<dbReference type="Gene3D" id="3.30.450.20">
    <property type="entry name" value="PAS domain"/>
    <property type="match status" value="2"/>
</dbReference>
<name>A0AAE3QWQ5_9BACT</name>
<dbReference type="EC" id="2.7.13.3" evidence="2"/>
<dbReference type="Gene3D" id="3.30.565.10">
    <property type="entry name" value="Histidine kinase-like ATPase, C-terminal domain"/>
    <property type="match status" value="1"/>
</dbReference>
<dbReference type="Pfam" id="PF02518">
    <property type="entry name" value="HATPase_c"/>
    <property type="match status" value="1"/>
</dbReference>
<dbReference type="InterPro" id="IPR004358">
    <property type="entry name" value="Sig_transdc_His_kin-like_C"/>
</dbReference>
<dbReference type="Pfam" id="PF00512">
    <property type="entry name" value="HisKA"/>
    <property type="match status" value="1"/>
</dbReference>
<dbReference type="PRINTS" id="PR00344">
    <property type="entry name" value="BCTRLSENSOR"/>
</dbReference>
<dbReference type="InterPro" id="IPR003661">
    <property type="entry name" value="HisK_dim/P_dom"/>
</dbReference>
<evidence type="ECO:0000256" key="1">
    <source>
        <dbReference type="ARBA" id="ARBA00000085"/>
    </source>
</evidence>
<evidence type="ECO:0000313" key="8">
    <source>
        <dbReference type="Proteomes" id="UP001241110"/>
    </source>
</evidence>
<dbReference type="InterPro" id="IPR052162">
    <property type="entry name" value="Sensor_kinase/Photoreceptor"/>
</dbReference>
<dbReference type="SUPFAM" id="SSF55785">
    <property type="entry name" value="PYP-like sensor domain (PAS domain)"/>
    <property type="match status" value="2"/>
</dbReference>
<dbReference type="GO" id="GO:0005524">
    <property type="term" value="F:ATP binding"/>
    <property type="evidence" value="ECO:0007669"/>
    <property type="project" value="UniProtKB-KW"/>
</dbReference>
<keyword evidence="4" id="KW-0808">Transferase</keyword>
<reference evidence="7" key="1">
    <citation type="submission" date="2023-05" db="EMBL/GenBank/DDBJ databases">
        <authorList>
            <person name="Zhang X."/>
        </authorList>
    </citation>
    <scope>NUCLEOTIDE SEQUENCE</scope>
    <source>
        <strain evidence="7">YF14B1</strain>
    </source>
</reference>
<dbReference type="SUPFAM" id="SSF55874">
    <property type="entry name" value="ATPase domain of HSP90 chaperone/DNA topoisomerase II/histidine kinase"/>
    <property type="match status" value="1"/>
</dbReference>
<evidence type="ECO:0000259" key="6">
    <source>
        <dbReference type="PROSITE" id="PS50109"/>
    </source>
</evidence>
<dbReference type="SMART" id="SM00388">
    <property type="entry name" value="HisKA"/>
    <property type="match status" value="1"/>
</dbReference>
<protein>
    <recommendedName>
        <fullName evidence="2">histidine kinase</fullName>
        <ecNumber evidence="2">2.7.13.3</ecNumber>
    </recommendedName>
</protein>
<dbReference type="PROSITE" id="PS50109">
    <property type="entry name" value="HIS_KIN"/>
    <property type="match status" value="1"/>
</dbReference>
<dbReference type="InterPro" id="IPR003594">
    <property type="entry name" value="HATPase_dom"/>
</dbReference>
<feature type="domain" description="Histidine kinase" evidence="6">
    <location>
        <begin position="300"/>
        <end position="528"/>
    </location>
</feature>
<keyword evidence="3" id="KW-0597">Phosphoprotein</keyword>
<dbReference type="RefSeq" id="WP_313986180.1">
    <property type="nucleotide sequence ID" value="NZ_JASJOS010000015.1"/>
</dbReference>
<comment type="catalytic activity">
    <reaction evidence="1">
        <text>ATP + protein L-histidine = ADP + protein N-phospho-L-histidine.</text>
        <dbReference type="EC" id="2.7.13.3"/>
    </reaction>
</comment>
<dbReference type="Proteomes" id="UP001241110">
    <property type="component" value="Unassembled WGS sequence"/>
</dbReference>
<dbReference type="AlphaFoldDB" id="A0AAE3QWQ5"/>
<keyword evidence="7" id="KW-0067">ATP-binding</keyword>
<dbReference type="InterPro" id="IPR005467">
    <property type="entry name" value="His_kinase_dom"/>
</dbReference>
<dbReference type="CDD" id="cd00082">
    <property type="entry name" value="HisKA"/>
    <property type="match status" value="1"/>
</dbReference>
<dbReference type="EMBL" id="JASJOS010000015">
    <property type="protein sequence ID" value="MDJ1484615.1"/>
    <property type="molecule type" value="Genomic_DNA"/>
</dbReference>
<proteinExistence type="predicted"/>
<evidence type="ECO:0000256" key="4">
    <source>
        <dbReference type="ARBA" id="ARBA00022679"/>
    </source>
</evidence>
<dbReference type="InterPro" id="IPR035965">
    <property type="entry name" value="PAS-like_dom_sf"/>
</dbReference>
<dbReference type="InterPro" id="IPR036890">
    <property type="entry name" value="HATPase_C_sf"/>
</dbReference>
<evidence type="ECO:0000256" key="5">
    <source>
        <dbReference type="ARBA" id="ARBA00022777"/>
    </source>
</evidence>
<accession>A0AAE3QWQ5</accession>
<organism evidence="7 8">
    <name type="scientific">Xanthocytophaga flava</name>
    <dbReference type="NCBI Taxonomy" id="3048013"/>
    <lineage>
        <taxon>Bacteria</taxon>
        <taxon>Pseudomonadati</taxon>
        <taxon>Bacteroidota</taxon>
        <taxon>Cytophagia</taxon>
        <taxon>Cytophagales</taxon>
        <taxon>Rhodocytophagaceae</taxon>
        <taxon>Xanthocytophaga</taxon>
    </lineage>
</organism>
<dbReference type="GO" id="GO:0000155">
    <property type="term" value="F:phosphorelay sensor kinase activity"/>
    <property type="evidence" value="ECO:0007669"/>
    <property type="project" value="InterPro"/>
</dbReference>
<dbReference type="PANTHER" id="PTHR43304:SF1">
    <property type="entry name" value="PAC DOMAIN-CONTAINING PROTEIN"/>
    <property type="match status" value="1"/>
</dbReference>
<dbReference type="Gene3D" id="1.10.287.130">
    <property type="match status" value="1"/>
</dbReference>
<dbReference type="SMART" id="SM00387">
    <property type="entry name" value="HATPase_c"/>
    <property type="match status" value="1"/>
</dbReference>
<evidence type="ECO:0000313" key="7">
    <source>
        <dbReference type="EMBL" id="MDJ1484615.1"/>
    </source>
</evidence>
<dbReference type="PANTHER" id="PTHR43304">
    <property type="entry name" value="PHYTOCHROME-LIKE PROTEIN CPH1"/>
    <property type="match status" value="1"/>
</dbReference>
<keyword evidence="5" id="KW-0418">Kinase</keyword>
<evidence type="ECO:0000256" key="2">
    <source>
        <dbReference type="ARBA" id="ARBA00012438"/>
    </source>
</evidence>
<keyword evidence="7" id="KW-0547">Nucleotide-binding</keyword>
<dbReference type="SUPFAM" id="SSF47384">
    <property type="entry name" value="Homodimeric domain of signal transducing histidine kinase"/>
    <property type="match status" value="1"/>
</dbReference>
<sequence>MQLPDQIPTPSENSTHSQIIHDPIFNAIPGNHLLLLPDAPRFTIAAVSDDYLSAFGVNRELLLGQGVFELFFSNGRDEVISIQLLQSLAQVLQTRQPNMMSDQSYQHTHPLTGVTETRFWRPINKPVIDNQGQVSHIIHTTEDVTHSRQLVQASQAREYLQTILNLCKEPVQVLEPVFENDQIVDFTFALTNKAYAAYANATPEQLEGKRVGEVFPGYLETISFTNPVQTYTTGEPLTFEIHYDKDGLNLYNLMSTFKLNDQVVIHFTDFTNLKHLQFQLEDKIVELKGSNQRLEDFAHAASHDLKEPVRKIQAFSKLLKSTLGVRLGESESALFDRMLLATDRMNTLIEALLAYSEVDQQGVLPETFSFNEVVAQVLTDLDFQVDQAKATIQVGVLCEIKGYRSQWEQAFQNLLSNALKYIRSDVEPLIDIDCISVSGKEVTFPIAESKRGKDFYMLRIADNGIGFEQADAERIFNVFTRLHGVSEYKGSGIGLATVKKVVTTHGGYIWADSKPNEGATFYILLPKN</sequence>
<gene>
    <name evidence="7" type="ORF">QNI16_29220</name>
</gene>
<comment type="caution">
    <text evidence="7">The sequence shown here is derived from an EMBL/GenBank/DDBJ whole genome shotgun (WGS) entry which is preliminary data.</text>
</comment>
<dbReference type="InterPro" id="IPR036097">
    <property type="entry name" value="HisK_dim/P_sf"/>
</dbReference>
<evidence type="ECO:0000256" key="3">
    <source>
        <dbReference type="ARBA" id="ARBA00022553"/>
    </source>
</evidence>